<evidence type="ECO:0000313" key="1">
    <source>
        <dbReference type="EMBL" id="KYM84533.1"/>
    </source>
</evidence>
<dbReference type="AlphaFoldDB" id="A0A195BI54"/>
<proteinExistence type="predicted"/>
<sequence length="107" mass="11593">MCNAPSPSHIFPVNAAVNPHAALAHAHACVCAYEEPMSLHCFGNLELVGQGHITYVLFMKNEVGDPSFVPTYKAVITDTINVSGSESTEDVGYICIPSWIFAARRRS</sequence>
<dbReference type="EMBL" id="KQ976464">
    <property type="protein sequence ID" value="KYM84533.1"/>
    <property type="molecule type" value="Genomic_DNA"/>
</dbReference>
<protein>
    <submittedName>
        <fullName evidence="1">Uncharacterized protein</fullName>
    </submittedName>
</protein>
<organism evidence="1 2">
    <name type="scientific">Atta colombica</name>
    <dbReference type="NCBI Taxonomy" id="520822"/>
    <lineage>
        <taxon>Eukaryota</taxon>
        <taxon>Metazoa</taxon>
        <taxon>Ecdysozoa</taxon>
        <taxon>Arthropoda</taxon>
        <taxon>Hexapoda</taxon>
        <taxon>Insecta</taxon>
        <taxon>Pterygota</taxon>
        <taxon>Neoptera</taxon>
        <taxon>Endopterygota</taxon>
        <taxon>Hymenoptera</taxon>
        <taxon>Apocrita</taxon>
        <taxon>Aculeata</taxon>
        <taxon>Formicoidea</taxon>
        <taxon>Formicidae</taxon>
        <taxon>Myrmicinae</taxon>
        <taxon>Atta</taxon>
    </lineage>
</organism>
<dbReference type="Proteomes" id="UP000078540">
    <property type="component" value="Unassembled WGS sequence"/>
</dbReference>
<evidence type="ECO:0000313" key="2">
    <source>
        <dbReference type="Proteomes" id="UP000078540"/>
    </source>
</evidence>
<reference evidence="1 2" key="1">
    <citation type="submission" date="2015-09" db="EMBL/GenBank/DDBJ databases">
        <title>Atta colombica WGS genome.</title>
        <authorList>
            <person name="Nygaard S."/>
            <person name="Hu H."/>
            <person name="Boomsma J."/>
            <person name="Zhang G."/>
        </authorList>
    </citation>
    <scope>NUCLEOTIDE SEQUENCE [LARGE SCALE GENOMIC DNA]</scope>
    <source>
        <strain evidence="1">Treedump-2</strain>
        <tissue evidence="1">Whole body</tissue>
    </source>
</reference>
<keyword evidence="2" id="KW-1185">Reference proteome</keyword>
<gene>
    <name evidence="1" type="ORF">ALC53_05320</name>
</gene>
<accession>A0A195BI54</accession>
<name>A0A195BI54_9HYME</name>